<evidence type="ECO:0000313" key="1">
    <source>
        <dbReference type="EMBL" id="CAD8504275.1"/>
    </source>
</evidence>
<accession>A0A7S0NB29</accession>
<dbReference type="AlphaFoldDB" id="A0A7S0NB29"/>
<dbReference type="EMBL" id="HBEP01031032">
    <property type="protein sequence ID" value="CAD8504275.1"/>
    <property type="molecule type" value="Transcribed_RNA"/>
</dbReference>
<reference evidence="1" key="1">
    <citation type="submission" date="2021-01" db="EMBL/GenBank/DDBJ databases">
        <authorList>
            <person name="Corre E."/>
            <person name="Pelletier E."/>
            <person name="Niang G."/>
            <person name="Scheremetjew M."/>
            <person name="Finn R."/>
            <person name="Kale V."/>
            <person name="Holt S."/>
            <person name="Cochrane G."/>
            <person name="Meng A."/>
            <person name="Brown T."/>
            <person name="Cohen L."/>
        </authorList>
    </citation>
    <scope>NUCLEOTIDE SEQUENCE</scope>
    <source>
        <strain evidence="1">CCMP1374</strain>
    </source>
</reference>
<proteinExistence type="predicted"/>
<gene>
    <name evidence="1" type="ORF">PANT1444_LOCUS17507</name>
</gene>
<sequence length="146" mass="15614">MALLLLPAATGYTLSSMRPPVSTRVASPAMMAEMANGKMQFANVAREWRCKWTDDGGGKASSAALVEIADLVEEYLPTLKALEGAVVNRAVCGGCLDFKIATTVPLDTFGPWEEAGHPPEAEFIAKLKKIDGVSQVETQTMTNQVL</sequence>
<protein>
    <submittedName>
        <fullName evidence="1">Uncharacterized protein</fullName>
    </submittedName>
</protein>
<organism evidence="1">
    <name type="scientific">Phaeocystis antarctica</name>
    <dbReference type="NCBI Taxonomy" id="33657"/>
    <lineage>
        <taxon>Eukaryota</taxon>
        <taxon>Haptista</taxon>
        <taxon>Haptophyta</taxon>
        <taxon>Prymnesiophyceae</taxon>
        <taxon>Phaeocystales</taxon>
        <taxon>Phaeocystaceae</taxon>
        <taxon>Phaeocystis</taxon>
    </lineage>
</organism>
<name>A0A7S0NB29_9EUKA</name>